<evidence type="ECO:0000256" key="1">
    <source>
        <dbReference type="SAM" id="MobiDB-lite"/>
    </source>
</evidence>
<gene>
    <name evidence="2" type="ORF">HYPSUDRAFT_204953</name>
</gene>
<accession>A0A0D2M738</accession>
<dbReference type="EMBL" id="KN817582">
    <property type="protein sequence ID" value="KJA19043.1"/>
    <property type="molecule type" value="Genomic_DNA"/>
</dbReference>
<dbReference type="Proteomes" id="UP000054270">
    <property type="component" value="Unassembled WGS sequence"/>
</dbReference>
<protein>
    <submittedName>
        <fullName evidence="2">Uncharacterized protein</fullName>
    </submittedName>
</protein>
<proteinExistence type="predicted"/>
<organism evidence="2 3">
    <name type="scientific">Hypholoma sublateritium (strain FD-334 SS-4)</name>
    <dbReference type="NCBI Taxonomy" id="945553"/>
    <lineage>
        <taxon>Eukaryota</taxon>
        <taxon>Fungi</taxon>
        <taxon>Dikarya</taxon>
        <taxon>Basidiomycota</taxon>
        <taxon>Agaricomycotina</taxon>
        <taxon>Agaricomycetes</taxon>
        <taxon>Agaricomycetidae</taxon>
        <taxon>Agaricales</taxon>
        <taxon>Agaricineae</taxon>
        <taxon>Strophariaceae</taxon>
        <taxon>Hypholoma</taxon>
    </lineage>
</organism>
<reference evidence="3" key="1">
    <citation type="submission" date="2014-04" db="EMBL/GenBank/DDBJ databases">
        <title>Evolutionary Origins and Diversification of the Mycorrhizal Mutualists.</title>
        <authorList>
            <consortium name="DOE Joint Genome Institute"/>
            <consortium name="Mycorrhizal Genomics Consortium"/>
            <person name="Kohler A."/>
            <person name="Kuo A."/>
            <person name="Nagy L.G."/>
            <person name="Floudas D."/>
            <person name="Copeland A."/>
            <person name="Barry K.W."/>
            <person name="Cichocki N."/>
            <person name="Veneault-Fourrey C."/>
            <person name="LaButti K."/>
            <person name="Lindquist E.A."/>
            <person name="Lipzen A."/>
            <person name="Lundell T."/>
            <person name="Morin E."/>
            <person name="Murat C."/>
            <person name="Riley R."/>
            <person name="Ohm R."/>
            <person name="Sun H."/>
            <person name="Tunlid A."/>
            <person name="Henrissat B."/>
            <person name="Grigoriev I.V."/>
            <person name="Hibbett D.S."/>
            <person name="Martin F."/>
        </authorList>
    </citation>
    <scope>NUCLEOTIDE SEQUENCE [LARGE SCALE GENOMIC DNA]</scope>
    <source>
        <strain evidence="3">FD-334 SS-4</strain>
    </source>
</reference>
<dbReference type="AlphaFoldDB" id="A0A0D2M738"/>
<evidence type="ECO:0000313" key="2">
    <source>
        <dbReference type="EMBL" id="KJA19043.1"/>
    </source>
</evidence>
<evidence type="ECO:0000313" key="3">
    <source>
        <dbReference type="Proteomes" id="UP000054270"/>
    </source>
</evidence>
<sequence>MDRRAACSGTVYGICKAAHVGASAVYMVPSTASKIKYRAIIGVESVKATWEGLAGLRACAPADAGIEPPGTGRSFRVSNAYATLGPLTSHIIALRSRTHTTFTFAVLPARREISWRAPATSTSPPAPAPTASTRRHYTPRKHCLITSHSAWPTPPPKRTGQQRKVYVSQSNVDLTFSTWASSAQTPGSGAPDLNGCFDLNGAKRAPHASNSVSSRHFPPSIGFLCSTSCSRLAENTARTLALRISNFININVARGRGPLRCEYSPDSQVTPTSRSESSLLRFERLRLQPRAGRLNLPYAYVLPRRFPACSSGPIQNHQRPAPACHASSADLAYYRHESAYGAICPSPPCCVKASCLALPFASFVPGVAPGSVAPPTRTFDSAMRGAPESTRVRAPHTRAPSSSLSTARVHFREAAPRFPGLAHCAPCGADALAPTVAVQWRCGSD</sequence>
<feature type="region of interest" description="Disordered" evidence="1">
    <location>
        <begin position="383"/>
        <end position="405"/>
    </location>
</feature>
<feature type="region of interest" description="Disordered" evidence="1">
    <location>
        <begin position="117"/>
        <end position="136"/>
    </location>
</feature>
<name>A0A0D2M738_HYPSF</name>
<keyword evidence="3" id="KW-1185">Reference proteome</keyword>